<dbReference type="Gene3D" id="1.10.260.40">
    <property type="entry name" value="lambda repressor-like DNA-binding domains"/>
    <property type="match status" value="1"/>
</dbReference>
<protein>
    <submittedName>
        <fullName evidence="2">Transcriptional regulator</fullName>
    </submittedName>
</protein>
<evidence type="ECO:0000256" key="1">
    <source>
        <dbReference type="SAM" id="MobiDB-lite"/>
    </source>
</evidence>
<dbReference type="InterPro" id="IPR001387">
    <property type="entry name" value="Cro/C1-type_HTH"/>
</dbReference>
<evidence type="ECO:0000313" key="3">
    <source>
        <dbReference type="Proteomes" id="UP000253792"/>
    </source>
</evidence>
<organism evidence="2 3">
    <name type="scientific">Senegalimassilia anaerobia</name>
    <dbReference type="NCBI Taxonomy" id="1473216"/>
    <lineage>
        <taxon>Bacteria</taxon>
        <taxon>Bacillati</taxon>
        <taxon>Actinomycetota</taxon>
        <taxon>Coriobacteriia</taxon>
        <taxon>Coriobacteriales</taxon>
        <taxon>Coriobacteriaceae</taxon>
        <taxon>Senegalimassilia</taxon>
    </lineage>
</organism>
<keyword evidence="3" id="KW-1185">Reference proteome</keyword>
<evidence type="ECO:0000313" key="2">
    <source>
        <dbReference type="EMBL" id="RDB57355.1"/>
    </source>
</evidence>
<dbReference type="AlphaFoldDB" id="A0A369LGV3"/>
<dbReference type="InterPro" id="IPR010982">
    <property type="entry name" value="Lambda_DNA-bd_dom_sf"/>
</dbReference>
<dbReference type="GO" id="GO:0003677">
    <property type="term" value="F:DNA binding"/>
    <property type="evidence" value="ECO:0007669"/>
    <property type="project" value="InterPro"/>
</dbReference>
<dbReference type="OrthoDB" id="3199463at2"/>
<dbReference type="SUPFAM" id="SSF47413">
    <property type="entry name" value="lambda repressor-like DNA-binding domains"/>
    <property type="match status" value="1"/>
</dbReference>
<proteinExistence type="predicted"/>
<dbReference type="RefSeq" id="WP_035585879.1">
    <property type="nucleotide sequence ID" value="NZ_PPTP01000001.1"/>
</dbReference>
<dbReference type="Proteomes" id="UP000253792">
    <property type="component" value="Unassembled WGS sequence"/>
</dbReference>
<name>A0A369LGV3_9ACTN</name>
<feature type="region of interest" description="Disordered" evidence="1">
    <location>
        <begin position="1"/>
        <end position="22"/>
    </location>
</feature>
<gene>
    <name evidence="2" type="ORF">C1880_00560</name>
</gene>
<accession>A0A369LGV3</accession>
<comment type="caution">
    <text evidence="2">The sequence shown here is derived from an EMBL/GenBank/DDBJ whole genome shotgun (WGS) entry which is preliminary data.</text>
</comment>
<dbReference type="CDD" id="cd00093">
    <property type="entry name" value="HTH_XRE"/>
    <property type="match status" value="1"/>
</dbReference>
<dbReference type="EMBL" id="PPTP01000001">
    <property type="protein sequence ID" value="RDB57355.1"/>
    <property type="molecule type" value="Genomic_DNA"/>
</dbReference>
<sequence length="90" mass="10396">MQRGSDNERRDRTEMQRQRDRDYAKELCASRLAFTLSRTGTSKEDYCRAVGISSSTLSRILNKQTLMSTSTLIETARYFEDTSVSWFLGL</sequence>
<reference evidence="2 3" key="1">
    <citation type="journal article" date="2018" name="Elife">
        <title>Discovery and characterization of a prevalent human gut bacterial enzyme sufficient for the inactivation of a family of plant toxins.</title>
        <authorList>
            <person name="Koppel N."/>
            <person name="Bisanz J.E."/>
            <person name="Pandelia M.E."/>
            <person name="Turnbaugh P.J."/>
            <person name="Balskus E.P."/>
        </authorList>
    </citation>
    <scope>NUCLEOTIDE SEQUENCE [LARGE SCALE GENOMIC DNA]</scope>
    <source>
        <strain evidence="3">anaerobia AP69FAA</strain>
    </source>
</reference>